<sequence>MNRQIQLNPDQLEALEAIKHFLNNPDLEAFVLCGSAGTGKTTLVSMIIELVHQLGMESLLVAPTGRAAQILQGKLNWLLPKTLGPVAVSTLHGAIYYMANLSVDDARPEEGLSALHMDFTIRKQGNPFDLMIVDEASMVGNTALFQPSMRFGSGRLLSDLVGYVQYLYREGIVSRPIKLLFVGDLAQLPPVGSQQSPALSPECLYSNFGLQARRYELTTVMRQGENSGILAWANAIRDWIFHSSGGAVEIPFNGHDIVPADFLSAVRTIANNVRQQQPSAAVVYSNALALDYNLGVREQLWGNPYSPVVVRDKLLVTRNCPSAGLSNGDLVRVVGIHPSSWREQVRLPNGQAVDLYFREMLLKPDASTNESSTIKCMVLENLLFSGHRDLQDCEQFALFELVRQRHPRVDPDSSEFRELLQADLYYNAVQVKFGYAMTCHKAQGGEWQQVIVDPLGVRLDTEDGCRWLYTAVTRASNSLIVVT</sequence>
<proteinExistence type="predicted"/>
<keyword evidence="3" id="KW-1185">Reference proteome</keyword>
<dbReference type="InterPro" id="IPR027785">
    <property type="entry name" value="UvrD-like_helicase_C"/>
</dbReference>
<feature type="domain" description="UvrD-like helicase C-terminal" evidence="1">
    <location>
        <begin position="434"/>
        <end position="482"/>
    </location>
</feature>
<dbReference type="PANTHER" id="PTHR43788">
    <property type="entry name" value="DNA2/NAM7 HELICASE FAMILY MEMBER"/>
    <property type="match status" value="1"/>
</dbReference>
<dbReference type="Pfam" id="PF13245">
    <property type="entry name" value="AAA_19"/>
    <property type="match status" value="1"/>
</dbReference>
<dbReference type="InterPro" id="IPR027417">
    <property type="entry name" value="P-loop_NTPase"/>
</dbReference>
<dbReference type="RefSeq" id="WP_255854034.1">
    <property type="nucleotide sequence ID" value="NZ_CP073347.1"/>
</dbReference>
<dbReference type="SUPFAM" id="SSF52540">
    <property type="entry name" value="P-loop containing nucleoside triphosphate hydrolases"/>
    <property type="match status" value="1"/>
</dbReference>
<dbReference type="Proteomes" id="UP001058461">
    <property type="component" value="Chromosome"/>
</dbReference>
<dbReference type="Gene3D" id="3.40.50.300">
    <property type="entry name" value="P-loop containing nucleotide triphosphate hydrolases"/>
    <property type="match status" value="2"/>
</dbReference>
<dbReference type="EMBL" id="CP073347">
    <property type="protein sequence ID" value="UTW11985.1"/>
    <property type="molecule type" value="Genomic_DNA"/>
</dbReference>
<evidence type="ECO:0000313" key="3">
    <source>
        <dbReference type="Proteomes" id="UP001058461"/>
    </source>
</evidence>
<dbReference type="InterPro" id="IPR050534">
    <property type="entry name" value="Coronavir_polyprotein_1ab"/>
</dbReference>
<dbReference type="CDD" id="cd18809">
    <property type="entry name" value="SF1_C_RecD"/>
    <property type="match status" value="1"/>
</dbReference>
<dbReference type="Pfam" id="PF13538">
    <property type="entry name" value="UvrD_C_2"/>
    <property type="match status" value="1"/>
</dbReference>
<gene>
    <name evidence="2" type="ORF">KDW95_22590</name>
</gene>
<protein>
    <submittedName>
        <fullName evidence="2">AAA family ATPase</fullName>
    </submittedName>
</protein>
<evidence type="ECO:0000259" key="1">
    <source>
        <dbReference type="Pfam" id="PF13538"/>
    </source>
</evidence>
<name>A0ABY5HHZ3_9GAMM</name>
<accession>A0ABY5HHZ3</accession>
<organism evidence="2 3">
    <name type="scientific">Marinobacterium rhizophilum</name>
    <dbReference type="NCBI Taxonomy" id="420402"/>
    <lineage>
        <taxon>Bacteria</taxon>
        <taxon>Pseudomonadati</taxon>
        <taxon>Pseudomonadota</taxon>
        <taxon>Gammaproteobacteria</taxon>
        <taxon>Oceanospirillales</taxon>
        <taxon>Oceanospirillaceae</taxon>
        <taxon>Marinobacterium</taxon>
    </lineage>
</organism>
<evidence type="ECO:0000313" key="2">
    <source>
        <dbReference type="EMBL" id="UTW11985.1"/>
    </source>
</evidence>
<reference evidence="2" key="1">
    <citation type="submission" date="2021-04" db="EMBL/GenBank/DDBJ databases">
        <title>Oceanospirillales bacteria with DddD are important DMSP degraders in coastal seawater.</title>
        <authorList>
            <person name="Liu J."/>
        </authorList>
    </citation>
    <scope>NUCLEOTIDE SEQUENCE</scope>
    <source>
        <strain evidence="2">D13-1</strain>
    </source>
</reference>